<keyword evidence="2" id="KW-1185">Reference proteome</keyword>
<organism evidence="1 2">
    <name type="scientific">Vibrio tarriae</name>
    <dbReference type="NCBI Taxonomy" id="2014742"/>
    <lineage>
        <taxon>Bacteria</taxon>
        <taxon>Pseudomonadati</taxon>
        <taxon>Pseudomonadota</taxon>
        <taxon>Gammaproteobacteria</taxon>
        <taxon>Vibrionales</taxon>
        <taxon>Vibrionaceae</taxon>
        <taxon>Vibrio</taxon>
    </lineage>
</organism>
<dbReference type="InterPro" id="IPR021753">
    <property type="entry name" value="DUF3319"/>
</dbReference>
<evidence type="ECO:0000313" key="1">
    <source>
        <dbReference type="EMBL" id="ASK53300.1"/>
    </source>
</evidence>
<evidence type="ECO:0000313" key="2">
    <source>
        <dbReference type="Proteomes" id="UP000198371"/>
    </source>
</evidence>
<dbReference type="RefSeq" id="WP_089069808.1">
    <property type="nucleotide sequence ID" value="NZ_CP022352.1"/>
</dbReference>
<dbReference type="EMBL" id="CP022352">
    <property type="protein sequence ID" value="ASK53300.1"/>
    <property type="molecule type" value="Genomic_DNA"/>
</dbReference>
<dbReference type="AlphaFoldDB" id="A0AAU8WM25"/>
<name>A0AAU8WM25_9VIBR</name>
<reference evidence="2" key="1">
    <citation type="journal article" date="2017" name="Genome Announc.">
        <title>Complete Genome Sequence of Vibrio sp. Strain 2521-89, a Close Relative of Vibrio cholerae Isolated from Lake Water in New Mexico, USA.</title>
        <authorList>
            <person name="Liang K."/>
            <person name="Orata F.D."/>
            <person name="Winkjer N.S."/>
            <person name="Rowe L.A."/>
            <person name="Tarr C.L."/>
            <person name="Boucher Y."/>
        </authorList>
    </citation>
    <scope>NUCLEOTIDE SEQUENCE [LARGE SCALE GENOMIC DNA]</scope>
    <source>
        <strain evidence="2">2521-89</strain>
    </source>
</reference>
<dbReference type="Proteomes" id="UP000198371">
    <property type="component" value="Chromosome 2"/>
</dbReference>
<accession>A0AAU8WM25</accession>
<protein>
    <submittedName>
        <fullName evidence="1">Phage tail protein</fullName>
    </submittedName>
</protein>
<proteinExistence type="predicted"/>
<sequence length="131" mass="14836">MAVAIYRGFNLQSAANSTEIWQVRIKNHVLTGNLAAVKKSIDWFCDTASIIDPKEFESIGQKREVSAGVQEQFNGFTIKNDTGEANEWYCFFNGRLIKGSKIAIQKHIEAYLVARQRAMQQQAQQKKIVIV</sequence>
<dbReference type="KEGG" id="vti:CEQ48_00040"/>
<gene>
    <name evidence="1" type="ORF">CEQ48_00040</name>
</gene>
<dbReference type="Pfam" id="PF11782">
    <property type="entry name" value="DUF3319"/>
    <property type="match status" value="1"/>
</dbReference>
<reference evidence="1 2" key="2">
    <citation type="submission" date="2017-06" db="EMBL/GenBank/DDBJ databases">
        <title>Complete genome sequence of Vibrio sp. 2521-89, a close relative of Vibrio cholerae isolated from lake water in New Mexico, USA.</title>
        <authorList>
            <person name="Liang K."/>
            <person name="Orata F.D."/>
            <person name="Winkjer N.S."/>
            <person name="Tarr C.L."/>
            <person name="Boucher Y."/>
        </authorList>
    </citation>
    <scope>NUCLEOTIDE SEQUENCE [LARGE SCALE GENOMIC DNA]</scope>
    <source>
        <strain evidence="1 2">2521-89</strain>
    </source>
</reference>